<dbReference type="RefSeq" id="WP_154419362.1">
    <property type="nucleotide sequence ID" value="NZ_VUNS01000017.1"/>
</dbReference>
<dbReference type="InterPro" id="IPR050204">
    <property type="entry name" value="AraC_XylS_family_regulators"/>
</dbReference>
<keyword evidence="2" id="KW-0238">DNA-binding</keyword>
<dbReference type="GO" id="GO:0003700">
    <property type="term" value="F:DNA-binding transcription factor activity"/>
    <property type="evidence" value="ECO:0007669"/>
    <property type="project" value="InterPro"/>
</dbReference>
<dbReference type="InterPro" id="IPR018062">
    <property type="entry name" value="HTH_AraC-typ_CS"/>
</dbReference>
<feature type="domain" description="HTH araC/xylS-type" evidence="4">
    <location>
        <begin position="192"/>
        <end position="290"/>
    </location>
</feature>
<dbReference type="Pfam" id="PF12833">
    <property type="entry name" value="HTH_18"/>
    <property type="match status" value="1"/>
</dbReference>
<dbReference type="Proteomes" id="UP000435649">
    <property type="component" value="Unassembled WGS sequence"/>
</dbReference>
<evidence type="ECO:0000259" key="4">
    <source>
        <dbReference type="PROSITE" id="PS01124"/>
    </source>
</evidence>
<dbReference type="PROSITE" id="PS00041">
    <property type="entry name" value="HTH_ARAC_FAMILY_1"/>
    <property type="match status" value="1"/>
</dbReference>
<dbReference type="Gene3D" id="1.10.10.60">
    <property type="entry name" value="Homeodomain-like"/>
    <property type="match status" value="2"/>
</dbReference>
<organism evidence="5 6">
    <name type="scientific">Victivallis lenta</name>
    <dbReference type="NCBI Taxonomy" id="2606640"/>
    <lineage>
        <taxon>Bacteria</taxon>
        <taxon>Pseudomonadati</taxon>
        <taxon>Lentisphaerota</taxon>
        <taxon>Lentisphaeria</taxon>
        <taxon>Victivallales</taxon>
        <taxon>Victivallaceae</taxon>
        <taxon>Victivallis</taxon>
    </lineage>
</organism>
<evidence type="ECO:0000313" key="6">
    <source>
        <dbReference type="Proteomes" id="UP000435649"/>
    </source>
</evidence>
<gene>
    <name evidence="5" type="ORF">FYJ85_14810</name>
</gene>
<dbReference type="EMBL" id="VUNS01000017">
    <property type="protein sequence ID" value="MST98311.1"/>
    <property type="molecule type" value="Genomic_DNA"/>
</dbReference>
<dbReference type="Gene3D" id="2.60.120.10">
    <property type="entry name" value="Jelly Rolls"/>
    <property type="match status" value="1"/>
</dbReference>
<dbReference type="InterPro" id="IPR018060">
    <property type="entry name" value="HTH_AraC"/>
</dbReference>
<comment type="caution">
    <text evidence="5">The sequence shown here is derived from an EMBL/GenBank/DDBJ whole genome shotgun (WGS) entry which is preliminary data.</text>
</comment>
<dbReference type="PANTHER" id="PTHR46796">
    <property type="entry name" value="HTH-TYPE TRANSCRIPTIONAL ACTIVATOR RHAS-RELATED"/>
    <property type="match status" value="1"/>
</dbReference>
<evidence type="ECO:0000313" key="5">
    <source>
        <dbReference type="EMBL" id="MST98311.1"/>
    </source>
</evidence>
<evidence type="ECO:0000256" key="1">
    <source>
        <dbReference type="ARBA" id="ARBA00023015"/>
    </source>
</evidence>
<dbReference type="SMART" id="SM00342">
    <property type="entry name" value="HTH_ARAC"/>
    <property type="match status" value="1"/>
</dbReference>
<accession>A0A844G6W4</accession>
<keyword evidence="6" id="KW-1185">Reference proteome</keyword>
<dbReference type="Pfam" id="PF02311">
    <property type="entry name" value="AraC_binding"/>
    <property type="match status" value="1"/>
</dbReference>
<dbReference type="InterPro" id="IPR003313">
    <property type="entry name" value="AraC-bd"/>
</dbReference>
<dbReference type="SUPFAM" id="SSF46689">
    <property type="entry name" value="Homeodomain-like"/>
    <property type="match status" value="2"/>
</dbReference>
<dbReference type="PRINTS" id="PR00032">
    <property type="entry name" value="HTHARAC"/>
</dbReference>
<name>A0A844G6W4_9BACT</name>
<keyword evidence="3" id="KW-0804">Transcription</keyword>
<dbReference type="PANTHER" id="PTHR46796:SF13">
    <property type="entry name" value="HTH-TYPE TRANSCRIPTIONAL ACTIVATOR RHAS"/>
    <property type="match status" value="1"/>
</dbReference>
<sequence>MELKQYNFVRGDKLFSSEKMSVCLVNWNYGQISEFMHYHDFHELVYVRSGSGIHITEEGRCPIHRGDVFLIKPYSPHTYEELKNLELANFIYRHDSLEPQLLDLRESAGYRSFFESEPVKPGRLRSCSRAVLSNEQLQRTEEIILQILREEELRQEGWMCMVAALFLQFAGIVCRACPASRREENDRSLKFRRILNYLDEHSGRTIRLDTLAADFGLSKSSLLRMFREMLGTSPIDHLLNLRLEKGARRLRDGSESIIEIAVGCGFGDGNYFSKMFRRKFGVSPRDYRKRFIAAESMQNLHKQFAFPFDR</sequence>
<dbReference type="SUPFAM" id="SSF51182">
    <property type="entry name" value="RmlC-like cupins"/>
    <property type="match status" value="1"/>
</dbReference>
<dbReference type="PROSITE" id="PS01124">
    <property type="entry name" value="HTH_ARAC_FAMILY_2"/>
    <property type="match status" value="1"/>
</dbReference>
<evidence type="ECO:0000256" key="3">
    <source>
        <dbReference type="ARBA" id="ARBA00023163"/>
    </source>
</evidence>
<dbReference type="InterPro" id="IPR014710">
    <property type="entry name" value="RmlC-like_jellyroll"/>
</dbReference>
<dbReference type="AlphaFoldDB" id="A0A844G6W4"/>
<proteinExistence type="predicted"/>
<keyword evidence="1" id="KW-0805">Transcription regulation</keyword>
<dbReference type="InterPro" id="IPR020449">
    <property type="entry name" value="Tscrpt_reg_AraC-type_HTH"/>
</dbReference>
<dbReference type="GO" id="GO:0043565">
    <property type="term" value="F:sequence-specific DNA binding"/>
    <property type="evidence" value="ECO:0007669"/>
    <property type="project" value="InterPro"/>
</dbReference>
<dbReference type="InterPro" id="IPR009057">
    <property type="entry name" value="Homeodomain-like_sf"/>
</dbReference>
<dbReference type="InterPro" id="IPR011051">
    <property type="entry name" value="RmlC_Cupin_sf"/>
</dbReference>
<reference evidence="5 6" key="1">
    <citation type="submission" date="2019-08" db="EMBL/GenBank/DDBJ databases">
        <title>In-depth cultivation of the pig gut microbiome towards novel bacterial diversity and tailored functional studies.</title>
        <authorList>
            <person name="Wylensek D."/>
            <person name="Hitch T.C.A."/>
            <person name="Clavel T."/>
        </authorList>
    </citation>
    <scope>NUCLEOTIDE SEQUENCE [LARGE SCALE GENOMIC DNA]</scope>
    <source>
        <strain evidence="5 6">BBE-744-WT-12</strain>
    </source>
</reference>
<protein>
    <submittedName>
        <fullName evidence="5">Helix-turn-helix domain-containing protein</fullName>
    </submittedName>
</protein>
<evidence type="ECO:0000256" key="2">
    <source>
        <dbReference type="ARBA" id="ARBA00023125"/>
    </source>
</evidence>